<protein>
    <submittedName>
        <fullName evidence="1">Uncharacterized protein</fullName>
    </submittedName>
</protein>
<gene>
    <name evidence="1" type="ORF">GCM10017771_06700</name>
</gene>
<dbReference type="EMBL" id="BNAT01000002">
    <property type="protein sequence ID" value="GHH82469.1"/>
    <property type="molecule type" value="Genomic_DNA"/>
</dbReference>
<name>A0A919GEH5_9ACTN</name>
<reference evidence="1" key="1">
    <citation type="journal article" date="2014" name="Int. J. Syst. Evol. Microbiol.">
        <title>Complete genome sequence of Corynebacterium casei LMG S-19264T (=DSM 44701T), isolated from a smear-ripened cheese.</title>
        <authorList>
            <consortium name="US DOE Joint Genome Institute (JGI-PGF)"/>
            <person name="Walter F."/>
            <person name="Albersmeier A."/>
            <person name="Kalinowski J."/>
            <person name="Ruckert C."/>
        </authorList>
    </citation>
    <scope>NUCLEOTIDE SEQUENCE</scope>
    <source>
        <strain evidence="1">CGMCC 4.7403</strain>
    </source>
</reference>
<evidence type="ECO:0000313" key="1">
    <source>
        <dbReference type="EMBL" id="GHH82469.1"/>
    </source>
</evidence>
<sequence length="103" mass="11442">MPRVPTVLVRPAAAECRELRVRLSTEVLTIFRFHAAEEIDFDVDLRKIQRGERFDGFCGFLRDIGRCPGTPVLMGPEGGDGHPVLGFDSEADRVVLLTESPFA</sequence>
<dbReference type="AlphaFoldDB" id="A0A919GEH5"/>
<organism evidence="1 2">
    <name type="scientific">Streptomyces capitiformicae</name>
    <dbReference type="NCBI Taxonomy" id="2014920"/>
    <lineage>
        <taxon>Bacteria</taxon>
        <taxon>Bacillati</taxon>
        <taxon>Actinomycetota</taxon>
        <taxon>Actinomycetes</taxon>
        <taxon>Kitasatosporales</taxon>
        <taxon>Streptomycetaceae</taxon>
        <taxon>Streptomyces</taxon>
    </lineage>
</organism>
<keyword evidence="2" id="KW-1185">Reference proteome</keyword>
<proteinExistence type="predicted"/>
<dbReference type="Proteomes" id="UP000603227">
    <property type="component" value="Unassembled WGS sequence"/>
</dbReference>
<reference evidence="1" key="2">
    <citation type="submission" date="2020-09" db="EMBL/GenBank/DDBJ databases">
        <authorList>
            <person name="Sun Q."/>
            <person name="Zhou Y."/>
        </authorList>
    </citation>
    <scope>NUCLEOTIDE SEQUENCE</scope>
    <source>
        <strain evidence="1">CGMCC 4.7403</strain>
    </source>
</reference>
<evidence type="ECO:0000313" key="2">
    <source>
        <dbReference type="Proteomes" id="UP000603227"/>
    </source>
</evidence>
<accession>A0A919GEH5</accession>
<comment type="caution">
    <text evidence="1">The sequence shown here is derived from an EMBL/GenBank/DDBJ whole genome shotgun (WGS) entry which is preliminary data.</text>
</comment>